<evidence type="ECO:0000256" key="1">
    <source>
        <dbReference type="SAM" id="MobiDB-lite"/>
    </source>
</evidence>
<accession>A0A2J1DYU0</accession>
<sequence>MNDILRRRWLWVLIGLALLAIAVVLIQPAFSSGAPPAPAAETALVEQPAPSDPAQIASALEDPVTSLSSDSQEHQPETTSVAVMPDRHFAPDGGYLQRCSAWELCKPGTRGIPCTGLYLMLRLIYQSLVTP</sequence>
<feature type="region of interest" description="Disordered" evidence="1">
    <location>
        <begin position="32"/>
        <end position="84"/>
    </location>
</feature>
<gene>
    <name evidence="2" type="ORF">CVH13_00628</name>
</gene>
<dbReference type="EMBL" id="PHFD01000127">
    <property type="protein sequence ID" value="PKH47284.1"/>
    <property type="molecule type" value="Genomic_DNA"/>
</dbReference>
<protein>
    <submittedName>
        <fullName evidence="2">Uncharacterized protein</fullName>
    </submittedName>
</protein>
<comment type="caution">
    <text evidence="2">The sequence shown here is derived from an EMBL/GenBank/DDBJ whole genome shotgun (WGS) entry which is preliminary data.</text>
</comment>
<organism evidence="2 3">
    <name type="scientific">Dehalococcoides mccartyi</name>
    <dbReference type="NCBI Taxonomy" id="61435"/>
    <lineage>
        <taxon>Bacteria</taxon>
        <taxon>Bacillati</taxon>
        <taxon>Chloroflexota</taxon>
        <taxon>Dehalococcoidia</taxon>
        <taxon>Dehalococcoidales</taxon>
        <taxon>Dehalococcoidaceae</taxon>
        <taxon>Dehalococcoides</taxon>
    </lineage>
</organism>
<proteinExistence type="predicted"/>
<reference evidence="2 3" key="1">
    <citation type="journal article" date="2017" name="FEMS Microbiol. Ecol.">
        <title>Reconstructed genomes of novel Dehalococcoides mccartyi strains from 1,2,3,4-tetrachlorodibenzo-p-dioxin-dechlorinating enrichment cultures reveal divergent reductive dehalogenase gene profiles.</title>
        <authorList>
            <person name="Dam H.T."/>
            <person name="Vollmers J."/>
            <person name="Kaster A.K."/>
            <person name="Haggblom M.M."/>
        </authorList>
    </citation>
    <scope>NUCLEOTIDE SEQUENCE [LARGE SCALE GENOMIC DNA]</scope>
    <source>
        <strain evidence="2 3">H1-3-2.001</strain>
    </source>
</reference>
<dbReference type="AlphaFoldDB" id="A0A2J1DYU0"/>
<evidence type="ECO:0000313" key="2">
    <source>
        <dbReference type="EMBL" id="PKH47284.1"/>
    </source>
</evidence>
<name>A0A2J1DYU0_9CHLR</name>
<dbReference type="Proteomes" id="UP000233649">
    <property type="component" value="Unassembled WGS sequence"/>
</dbReference>
<evidence type="ECO:0000313" key="3">
    <source>
        <dbReference type="Proteomes" id="UP000233649"/>
    </source>
</evidence>